<dbReference type="InterPro" id="IPR052894">
    <property type="entry name" value="AsmA-related"/>
</dbReference>
<accession>A0A0F9ENU0</accession>
<proteinExistence type="predicted"/>
<dbReference type="GO" id="GO:0005886">
    <property type="term" value="C:plasma membrane"/>
    <property type="evidence" value="ECO:0007669"/>
    <property type="project" value="TreeGrafter"/>
</dbReference>
<feature type="transmembrane region" description="Helical" evidence="1">
    <location>
        <begin position="17"/>
        <end position="39"/>
    </location>
</feature>
<evidence type="ECO:0000313" key="3">
    <source>
        <dbReference type="EMBL" id="KKL75743.1"/>
    </source>
</evidence>
<dbReference type="AlphaFoldDB" id="A0A0F9ENU0"/>
<feature type="domain" description="AsmA" evidence="2">
    <location>
        <begin position="22"/>
        <end position="140"/>
    </location>
</feature>
<keyword evidence="1" id="KW-0812">Transmembrane</keyword>
<dbReference type="PANTHER" id="PTHR30441">
    <property type="entry name" value="DUF748 DOMAIN-CONTAINING PROTEIN"/>
    <property type="match status" value="1"/>
</dbReference>
<sequence>MSTDTIPTAKRSIARSILLGFVAFLSMIVIIVVGFVLFLPKIISTEWFRGYVESQASKTLHRPVQIKRLSWKWEGEIRAEGISIADLSVFSEKPMCSISKAVIQVDLKKILERRLVVNLMLSDMTIQLIRDHNGQTNLEKFLFPLTLMILN</sequence>
<dbReference type="InterPro" id="IPR007844">
    <property type="entry name" value="AsmA"/>
</dbReference>
<dbReference type="GO" id="GO:0090313">
    <property type="term" value="P:regulation of protein targeting to membrane"/>
    <property type="evidence" value="ECO:0007669"/>
    <property type="project" value="TreeGrafter"/>
</dbReference>
<keyword evidence="1" id="KW-0472">Membrane</keyword>
<evidence type="ECO:0000259" key="2">
    <source>
        <dbReference type="Pfam" id="PF05170"/>
    </source>
</evidence>
<keyword evidence="1" id="KW-1133">Transmembrane helix</keyword>
<comment type="caution">
    <text evidence="3">The sequence shown here is derived from an EMBL/GenBank/DDBJ whole genome shotgun (WGS) entry which is preliminary data.</text>
</comment>
<reference evidence="3" key="1">
    <citation type="journal article" date="2015" name="Nature">
        <title>Complex archaea that bridge the gap between prokaryotes and eukaryotes.</title>
        <authorList>
            <person name="Spang A."/>
            <person name="Saw J.H."/>
            <person name="Jorgensen S.L."/>
            <person name="Zaremba-Niedzwiedzka K."/>
            <person name="Martijn J."/>
            <person name="Lind A.E."/>
            <person name="van Eijk R."/>
            <person name="Schleper C."/>
            <person name="Guy L."/>
            <person name="Ettema T.J."/>
        </authorList>
    </citation>
    <scope>NUCLEOTIDE SEQUENCE</scope>
</reference>
<dbReference type="EMBL" id="LAZR01024263">
    <property type="protein sequence ID" value="KKL75743.1"/>
    <property type="molecule type" value="Genomic_DNA"/>
</dbReference>
<dbReference type="PANTHER" id="PTHR30441:SF8">
    <property type="entry name" value="DUF748 DOMAIN-CONTAINING PROTEIN"/>
    <property type="match status" value="1"/>
</dbReference>
<protein>
    <recommendedName>
        <fullName evidence="2">AsmA domain-containing protein</fullName>
    </recommendedName>
</protein>
<organism evidence="3">
    <name type="scientific">marine sediment metagenome</name>
    <dbReference type="NCBI Taxonomy" id="412755"/>
    <lineage>
        <taxon>unclassified sequences</taxon>
        <taxon>metagenomes</taxon>
        <taxon>ecological metagenomes</taxon>
    </lineage>
</organism>
<name>A0A0F9ENU0_9ZZZZ</name>
<gene>
    <name evidence="3" type="ORF">LCGC14_2051840</name>
</gene>
<dbReference type="Pfam" id="PF05170">
    <property type="entry name" value="AsmA"/>
    <property type="match status" value="1"/>
</dbReference>
<evidence type="ECO:0000256" key="1">
    <source>
        <dbReference type="SAM" id="Phobius"/>
    </source>
</evidence>